<dbReference type="InterPro" id="IPR012337">
    <property type="entry name" value="RNaseH-like_sf"/>
</dbReference>
<dbReference type="InterPro" id="IPR044730">
    <property type="entry name" value="RNase_H-like_dom_plant"/>
</dbReference>
<dbReference type="AlphaFoldDB" id="A0AAV2F1S5"/>
<protein>
    <recommendedName>
        <fullName evidence="1">RNase H type-1 domain-containing protein</fullName>
    </recommendedName>
</protein>
<organism evidence="2 3">
    <name type="scientific">Linum trigynum</name>
    <dbReference type="NCBI Taxonomy" id="586398"/>
    <lineage>
        <taxon>Eukaryota</taxon>
        <taxon>Viridiplantae</taxon>
        <taxon>Streptophyta</taxon>
        <taxon>Embryophyta</taxon>
        <taxon>Tracheophyta</taxon>
        <taxon>Spermatophyta</taxon>
        <taxon>Magnoliopsida</taxon>
        <taxon>eudicotyledons</taxon>
        <taxon>Gunneridae</taxon>
        <taxon>Pentapetalae</taxon>
        <taxon>rosids</taxon>
        <taxon>fabids</taxon>
        <taxon>Malpighiales</taxon>
        <taxon>Linaceae</taxon>
        <taxon>Linum</taxon>
    </lineage>
</organism>
<evidence type="ECO:0000259" key="1">
    <source>
        <dbReference type="Pfam" id="PF13456"/>
    </source>
</evidence>
<dbReference type="SUPFAM" id="SSF53098">
    <property type="entry name" value="Ribonuclease H-like"/>
    <property type="match status" value="1"/>
</dbReference>
<evidence type="ECO:0000313" key="3">
    <source>
        <dbReference type="Proteomes" id="UP001497516"/>
    </source>
</evidence>
<gene>
    <name evidence="2" type="ORF">LTRI10_LOCUS32858</name>
</gene>
<dbReference type="InterPro" id="IPR036397">
    <property type="entry name" value="RNaseH_sf"/>
</dbReference>
<dbReference type="InterPro" id="IPR002156">
    <property type="entry name" value="RNaseH_domain"/>
</dbReference>
<evidence type="ECO:0000313" key="2">
    <source>
        <dbReference type="EMBL" id="CAL1392193.1"/>
    </source>
</evidence>
<accession>A0AAV2F1S5</accession>
<dbReference type="Proteomes" id="UP001497516">
    <property type="component" value="Chromosome 6"/>
</dbReference>
<dbReference type="PANTHER" id="PTHR47723">
    <property type="entry name" value="OS05G0353850 PROTEIN"/>
    <property type="match status" value="1"/>
</dbReference>
<dbReference type="GO" id="GO:0004523">
    <property type="term" value="F:RNA-DNA hybrid ribonuclease activity"/>
    <property type="evidence" value="ECO:0007669"/>
    <property type="project" value="InterPro"/>
</dbReference>
<dbReference type="PANTHER" id="PTHR47723:SF13">
    <property type="entry name" value="PUTATIVE-RELATED"/>
    <property type="match status" value="1"/>
</dbReference>
<dbReference type="EMBL" id="OZ034819">
    <property type="protein sequence ID" value="CAL1392193.1"/>
    <property type="molecule type" value="Genomic_DNA"/>
</dbReference>
<feature type="domain" description="RNase H type-1" evidence="1">
    <location>
        <begin position="4"/>
        <end position="105"/>
    </location>
</feature>
<proteinExistence type="predicted"/>
<dbReference type="GO" id="GO:0003676">
    <property type="term" value="F:nucleic acid binding"/>
    <property type="evidence" value="ECO:0007669"/>
    <property type="project" value="InterPro"/>
</dbReference>
<dbReference type="Pfam" id="PF13456">
    <property type="entry name" value="RVT_3"/>
    <property type="match status" value="1"/>
</dbReference>
<name>A0AAV2F1S5_9ROSI</name>
<reference evidence="2 3" key="1">
    <citation type="submission" date="2024-04" db="EMBL/GenBank/DDBJ databases">
        <authorList>
            <person name="Fracassetti M."/>
        </authorList>
    </citation>
    <scope>NUCLEOTIDE SEQUENCE [LARGE SCALE GENOMIC DNA]</scope>
</reference>
<dbReference type="CDD" id="cd06222">
    <property type="entry name" value="RNase_H_like"/>
    <property type="match status" value="1"/>
</dbReference>
<keyword evidence="3" id="KW-1185">Reference proteome</keyword>
<sequence length="143" mass="15722">MFTAAGSIVRGGDGRFIKAFAVNLGGGSITRAELAGIVHGLRLTWETGARKVLLQTDSAAAMSIIEKATHHHPHFTAVAEIKSWLSKDWQHVYREANVVADHLASIGHIWPIGLHVFDNPDSTLAYWLYYDIIGVQTPRAVHE</sequence>
<dbReference type="InterPro" id="IPR053151">
    <property type="entry name" value="RNase_H-like"/>
</dbReference>
<dbReference type="Gene3D" id="3.30.420.10">
    <property type="entry name" value="Ribonuclease H-like superfamily/Ribonuclease H"/>
    <property type="match status" value="1"/>
</dbReference>